<keyword evidence="2 4" id="KW-0479">Metal-binding</keyword>
<feature type="compositionally biased region" description="Polar residues" evidence="5">
    <location>
        <begin position="1"/>
        <end position="11"/>
    </location>
</feature>
<dbReference type="AlphaFoldDB" id="A0A139BT01"/>
<reference evidence="7 8" key="2">
    <citation type="submission" date="2016-03" db="EMBL/GenBank/DDBJ databases">
        <title>New uncultured bacterium of the family Gallionellaceae from acid mine drainage: description and reconstruction of genome based on metagenomic analysis of microbial community.</title>
        <authorList>
            <person name="Kadnikov V."/>
            <person name="Ivasenko D."/>
            <person name="Beletsky A."/>
            <person name="Mardanov A."/>
            <person name="Danilova E."/>
            <person name="Pimenov N."/>
            <person name="Karnachuk O."/>
            <person name="Ravin N."/>
        </authorList>
    </citation>
    <scope>NUCLEOTIDE SEQUENCE [LARGE SCALE GENOMIC DNA]</scope>
    <source>
        <strain evidence="7">ShG14-8</strain>
    </source>
</reference>
<dbReference type="PANTHER" id="PTHR40394">
    <property type="entry name" value="LIPOPROTEIN-RELATED"/>
    <property type="match status" value="1"/>
</dbReference>
<organism evidence="7 8">
    <name type="scientific">Candidatus Gallionella acididurans</name>
    <dbReference type="NCBI Taxonomy" id="1796491"/>
    <lineage>
        <taxon>Bacteria</taxon>
        <taxon>Pseudomonadati</taxon>
        <taxon>Pseudomonadota</taxon>
        <taxon>Betaproteobacteria</taxon>
        <taxon>Nitrosomonadales</taxon>
        <taxon>Gallionellaceae</taxon>
        <taxon>Gallionella</taxon>
    </lineage>
</organism>
<gene>
    <name evidence="7" type="ORF">AWT59_1781</name>
</gene>
<dbReference type="Gene3D" id="1.10.760.10">
    <property type="entry name" value="Cytochrome c-like domain"/>
    <property type="match status" value="1"/>
</dbReference>
<dbReference type="PANTHER" id="PTHR40394:SF2">
    <property type="entry name" value="QUINOL:CYTOCHROME C OXIDOREDUCTASE MEMBRANE PROTEIN"/>
    <property type="match status" value="1"/>
</dbReference>
<dbReference type="PROSITE" id="PS51007">
    <property type="entry name" value="CYTC"/>
    <property type="match status" value="1"/>
</dbReference>
<dbReference type="EMBL" id="LSLI01000042">
    <property type="protein sequence ID" value="KXS32097.1"/>
    <property type="molecule type" value="Genomic_DNA"/>
</dbReference>
<feature type="region of interest" description="Disordered" evidence="5">
    <location>
        <begin position="1"/>
        <end position="37"/>
    </location>
</feature>
<dbReference type="GO" id="GO:0020037">
    <property type="term" value="F:heme binding"/>
    <property type="evidence" value="ECO:0007669"/>
    <property type="project" value="InterPro"/>
</dbReference>
<dbReference type="Proteomes" id="UP000070578">
    <property type="component" value="Unassembled WGS sequence"/>
</dbReference>
<feature type="domain" description="Cytochrome c" evidence="6">
    <location>
        <begin position="60"/>
        <end position="151"/>
    </location>
</feature>
<name>A0A139BT01_9PROT</name>
<evidence type="ECO:0000256" key="5">
    <source>
        <dbReference type="SAM" id="MobiDB-lite"/>
    </source>
</evidence>
<evidence type="ECO:0000256" key="1">
    <source>
        <dbReference type="ARBA" id="ARBA00022617"/>
    </source>
</evidence>
<keyword evidence="1 4" id="KW-0349">Heme</keyword>
<dbReference type="Pfam" id="PF13442">
    <property type="entry name" value="Cytochrome_CBB3"/>
    <property type="match status" value="1"/>
</dbReference>
<sequence length="167" mass="18213">MDMANQINVKPQESVDPANPGMNPFPKRSVPAPGTATSSIEVKDKDAAFKLVNPVPVTARTVDMGHRLFTIYCVPCHGKSGTGDGYVGAKLIMQPWNLTSSNDIHPWDSKDYPDGYIFGMMTFGGAVMPLYAMDLTPTERWEVVNYVRAVLQKRGIPPAAATAQKTK</sequence>
<dbReference type="InterPro" id="IPR009056">
    <property type="entry name" value="Cyt_c-like_dom"/>
</dbReference>
<dbReference type="InterPro" id="IPR036909">
    <property type="entry name" value="Cyt_c-like_dom_sf"/>
</dbReference>
<evidence type="ECO:0000313" key="7">
    <source>
        <dbReference type="EMBL" id="KXS32097.1"/>
    </source>
</evidence>
<evidence type="ECO:0000313" key="8">
    <source>
        <dbReference type="Proteomes" id="UP000070578"/>
    </source>
</evidence>
<dbReference type="SUPFAM" id="SSF46626">
    <property type="entry name" value="Cytochrome c"/>
    <property type="match status" value="1"/>
</dbReference>
<reference evidence="7 8" key="1">
    <citation type="submission" date="2016-02" db="EMBL/GenBank/DDBJ databases">
        <authorList>
            <person name="Wen L."/>
            <person name="He K."/>
            <person name="Yang H."/>
        </authorList>
    </citation>
    <scope>NUCLEOTIDE SEQUENCE [LARGE SCALE GENOMIC DNA]</scope>
    <source>
        <strain evidence="7">ShG14-8</strain>
    </source>
</reference>
<dbReference type="GO" id="GO:0009055">
    <property type="term" value="F:electron transfer activity"/>
    <property type="evidence" value="ECO:0007669"/>
    <property type="project" value="InterPro"/>
</dbReference>
<protein>
    <submittedName>
        <fullName evidence="7">Alternative complex III, cytochrome c subunit ActE</fullName>
    </submittedName>
</protein>
<dbReference type="GO" id="GO:0046872">
    <property type="term" value="F:metal ion binding"/>
    <property type="evidence" value="ECO:0007669"/>
    <property type="project" value="UniProtKB-KW"/>
</dbReference>
<evidence type="ECO:0000256" key="3">
    <source>
        <dbReference type="ARBA" id="ARBA00023004"/>
    </source>
</evidence>
<accession>A0A139BT01</accession>
<proteinExistence type="predicted"/>
<keyword evidence="3 4" id="KW-0408">Iron</keyword>
<evidence type="ECO:0000256" key="4">
    <source>
        <dbReference type="PROSITE-ProRule" id="PRU00433"/>
    </source>
</evidence>
<evidence type="ECO:0000259" key="6">
    <source>
        <dbReference type="PROSITE" id="PS51007"/>
    </source>
</evidence>
<comment type="caution">
    <text evidence="7">The sequence shown here is derived from an EMBL/GenBank/DDBJ whole genome shotgun (WGS) entry which is preliminary data.</text>
</comment>
<evidence type="ECO:0000256" key="2">
    <source>
        <dbReference type="ARBA" id="ARBA00022723"/>
    </source>
</evidence>